<comment type="caution">
    <text evidence="1">The sequence shown here is derived from an EMBL/GenBank/DDBJ whole genome shotgun (WGS) entry which is preliminary data.</text>
</comment>
<dbReference type="Proteomes" id="UP000886721">
    <property type="component" value="Unassembled WGS sequence"/>
</dbReference>
<evidence type="ECO:0000313" key="2">
    <source>
        <dbReference type="Proteomes" id="UP000886721"/>
    </source>
</evidence>
<dbReference type="AlphaFoldDB" id="A0A9D1WVI4"/>
<sequence>MARKDRMGNRRTREQRAVRRIPWIVFDRDQVHNFDQIISDAEKSGINVGWSNPCFEIWMFAYFGRMPVISESWTCCSKFSKLYKTKTGQNYSKADLDMYRRLRQHGDENKALQIAAQKYQQCIREGKNTPSKMCPATTVYKLVGEIRKKTE</sequence>
<name>A0A9D1WVI4_9FIRM</name>
<proteinExistence type="predicted"/>
<evidence type="ECO:0000313" key="1">
    <source>
        <dbReference type="EMBL" id="HIX66815.1"/>
    </source>
</evidence>
<gene>
    <name evidence="1" type="ORF">H9735_01665</name>
</gene>
<reference evidence="1" key="2">
    <citation type="submission" date="2021-04" db="EMBL/GenBank/DDBJ databases">
        <authorList>
            <person name="Gilroy R."/>
        </authorList>
    </citation>
    <scope>NUCLEOTIDE SEQUENCE</scope>
    <source>
        <strain evidence="1">CHK191-13928</strain>
    </source>
</reference>
<dbReference type="EMBL" id="DXEM01000005">
    <property type="protein sequence ID" value="HIX66815.1"/>
    <property type="molecule type" value="Genomic_DNA"/>
</dbReference>
<dbReference type="Pfam" id="PF13707">
    <property type="entry name" value="RloB"/>
    <property type="match status" value="1"/>
</dbReference>
<organism evidence="1 2">
    <name type="scientific">Candidatus Anaerostipes excrementavium</name>
    <dbReference type="NCBI Taxonomy" id="2838463"/>
    <lineage>
        <taxon>Bacteria</taxon>
        <taxon>Bacillati</taxon>
        <taxon>Bacillota</taxon>
        <taxon>Clostridia</taxon>
        <taxon>Lachnospirales</taxon>
        <taxon>Lachnospiraceae</taxon>
        <taxon>Anaerostipes</taxon>
    </lineage>
</organism>
<protein>
    <submittedName>
        <fullName evidence="1">RloB family protein</fullName>
    </submittedName>
</protein>
<accession>A0A9D1WVI4</accession>
<reference evidence="1" key="1">
    <citation type="journal article" date="2021" name="PeerJ">
        <title>Extensive microbial diversity within the chicken gut microbiome revealed by metagenomics and culture.</title>
        <authorList>
            <person name="Gilroy R."/>
            <person name="Ravi A."/>
            <person name="Getino M."/>
            <person name="Pursley I."/>
            <person name="Horton D.L."/>
            <person name="Alikhan N.F."/>
            <person name="Baker D."/>
            <person name="Gharbi K."/>
            <person name="Hall N."/>
            <person name="Watson M."/>
            <person name="Adriaenssens E.M."/>
            <person name="Foster-Nyarko E."/>
            <person name="Jarju S."/>
            <person name="Secka A."/>
            <person name="Antonio M."/>
            <person name="Oren A."/>
            <person name="Chaudhuri R.R."/>
            <person name="La Ragione R."/>
            <person name="Hildebrand F."/>
            <person name="Pallen M.J."/>
        </authorList>
    </citation>
    <scope>NUCLEOTIDE SEQUENCE</scope>
    <source>
        <strain evidence="1">CHK191-13928</strain>
    </source>
</reference>
<dbReference type="InterPro" id="IPR025591">
    <property type="entry name" value="RloB"/>
</dbReference>